<protein>
    <submittedName>
        <fullName evidence="1">Methylated-DNA--[protein]-cysteine S-methyltransferase</fullName>
        <ecNumber evidence="1">2.1.1.63</ecNumber>
    </submittedName>
</protein>
<organism evidence="1 2">
    <name type="scientific">Gracilibacillus pellucidus</name>
    <dbReference type="NCBI Taxonomy" id="3095368"/>
    <lineage>
        <taxon>Bacteria</taxon>
        <taxon>Bacillati</taxon>
        <taxon>Bacillota</taxon>
        <taxon>Bacilli</taxon>
        <taxon>Bacillales</taxon>
        <taxon>Bacillaceae</taxon>
        <taxon>Gracilibacillus</taxon>
    </lineage>
</organism>
<evidence type="ECO:0000313" key="2">
    <source>
        <dbReference type="Proteomes" id="UP001277972"/>
    </source>
</evidence>
<dbReference type="Proteomes" id="UP001277972">
    <property type="component" value="Unassembled WGS sequence"/>
</dbReference>
<dbReference type="EMBL" id="JAWZSR010000001">
    <property type="protein sequence ID" value="MDX8044489.1"/>
    <property type="molecule type" value="Genomic_DNA"/>
</dbReference>
<dbReference type="EC" id="2.1.1.63" evidence="1"/>
<keyword evidence="1" id="KW-0489">Methyltransferase</keyword>
<keyword evidence="2" id="KW-1185">Reference proteome</keyword>
<gene>
    <name evidence="1" type="ORF">SH601_00690</name>
</gene>
<proteinExistence type="predicted"/>
<keyword evidence="1" id="KW-0808">Transferase</keyword>
<accession>A0ACC6M0M9</accession>
<sequence>MEALYYYQYESPIGSLLLVSYQQKLVSLQFGTFEDNEKELITWAGKYNLPTVLLESKQVLAKVVQQLEEYFNNDRKTFSIEYTFYGTTFQRKVWQALAEVSYGTTCSYLDIAQSIDAPKAVRAVGGANNKNPISIIIPCHRIIGKNGKLVGYGGGLDKKEYLLALENAEA</sequence>
<comment type="caution">
    <text evidence="1">The sequence shown here is derived from an EMBL/GenBank/DDBJ whole genome shotgun (WGS) entry which is preliminary data.</text>
</comment>
<reference evidence="1" key="1">
    <citation type="submission" date="2023-11" db="EMBL/GenBank/DDBJ databases">
        <title>Gracilibacillus pellucida a moderately halophilic bacterium isolated from saline soil in Xinjiang province.</title>
        <authorList>
            <person name="Zhang Z."/>
            <person name="Tan F."/>
            <person name="Wang Y."/>
            <person name="Xia M."/>
        </authorList>
    </citation>
    <scope>NUCLEOTIDE SEQUENCE</scope>
    <source>
        <strain evidence="1">S3-1-1</strain>
    </source>
</reference>
<evidence type="ECO:0000313" key="1">
    <source>
        <dbReference type="EMBL" id="MDX8044489.1"/>
    </source>
</evidence>
<name>A0ACC6M0M9_9BACI</name>